<proteinExistence type="predicted"/>
<reference evidence="2" key="2">
    <citation type="submission" date="2016-06" db="UniProtKB">
        <authorList>
            <consortium name="WormBaseParasite"/>
        </authorList>
    </citation>
    <scope>IDENTIFICATION</scope>
</reference>
<protein>
    <submittedName>
        <fullName evidence="2">Protein kinase domain-containing protein</fullName>
    </submittedName>
</protein>
<accession>A0A183CDN0</accession>
<dbReference type="Proteomes" id="UP000050741">
    <property type="component" value="Unassembled WGS sequence"/>
</dbReference>
<reference evidence="1" key="1">
    <citation type="submission" date="2014-05" db="EMBL/GenBank/DDBJ databases">
        <title>The genome and life-stage specific transcriptomes of Globodera pallida elucidate key aspects of plant parasitism by a cyst nematode.</title>
        <authorList>
            <person name="Cotton J.A."/>
            <person name="Lilley C.J."/>
            <person name="Jones L.M."/>
            <person name="Kikuchi T."/>
            <person name="Reid A.J."/>
            <person name="Thorpe P."/>
            <person name="Tsai I.J."/>
            <person name="Beasley H."/>
            <person name="Blok V."/>
            <person name="Cock P.J.A."/>
            <person name="Van den Akker S.E."/>
            <person name="Holroyd N."/>
            <person name="Hunt M."/>
            <person name="Mantelin S."/>
            <person name="Naghra H."/>
            <person name="Pain A."/>
            <person name="Palomares-Rius J.E."/>
            <person name="Zarowiecki M."/>
            <person name="Berriman M."/>
            <person name="Jones J.T."/>
            <person name="Urwin P.E."/>
        </authorList>
    </citation>
    <scope>NUCLEOTIDE SEQUENCE [LARGE SCALE GENOMIC DNA]</scope>
    <source>
        <strain evidence="1">Lindley</strain>
    </source>
</reference>
<sequence length="80" mass="8986">VVKTSGKVDFEGSFGKVSIGFLIGKNGLRCVAVKFLDKEKDENDIYYKKSIGVAEQIEEWLGIKRRRHLIEMIDAGNGKL</sequence>
<evidence type="ECO:0000313" key="2">
    <source>
        <dbReference type="WBParaSite" id="GPLIN_001098400"/>
    </source>
</evidence>
<dbReference type="AlphaFoldDB" id="A0A183CDN0"/>
<dbReference type="WBParaSite" id="GPLIN_001098400">
    <property type="protein sequence ID" value="GPLIN_001098400"/>
    <property type="gene ID" value="GPLIN_001098400"/>
</dbReference>
<keyword evidence="1" id="KW-1185">Reference proteome</keyword>
<name>A0A183CDN0_GLOPA</name>
<organism evidence="1 2">
    <name type="scientific">Globodera pallida</name>
    <name type="common">Potato cyst nematode worm</name>
    <name type="synonym">Heterodera pallida</name>
    <dbReference type="NCBI Taxonomy" id="36090"/>
    <lineage>
        <taxon>Eukaryota</taxon>
        <taxon>Metazoa</taxon>
        <taxon>Ecdysozoa</taxon>
        <taxon>Nematoda</taxon>
        <taxon>Chromadorea</taxon>
        <taxon>Rhabditida</taxon>
        <taxon>Tylenchina</taxon>
        <taxon>Tylenchomorpha</taxon>
        <taxon>Tylenchoidea</taxon>
        <taxon>Heteroderidae</taxon>
        <taxon>Heteroderinae</taxon>
        <taxon>Globodera</taxon>
    </lineage>
</organism>
<evidence type="ECO:0000313" key="1">
    <source>
        <dbReference type="Proteomes" id="UP000050741"/>
    </source>
</evidence>